<dbReference type="InterPro" id="IPR003736">
    <property type="entry name" value="PAAI_dom"/>
</dbReference>
<evidence type="ECO:0000313" key="3">
    <source>
        <dbReference type="EMBL" id="RGD73771.1"/>
    </source>
</evidence>
<name>A0A3E3DWY2_9FIRM</name>
<dbReference type="SUPFAM" id="SSF54637">
    <property type="entry name" value="Thioesterase/thiol ester dehydrase-isomerase"/>
    <property type="match status" value="1"/>
</dbReference>
<dbReference type="GO" id="GO:0016289">
    <property type="term" value="F:acyl-CoA hydrolase activity"/>
    <property type="evidence" value="ECO:0007669"/>
    <property type="project" value="UniProtKB-ARBA"/>
</dbReference>
<gene>
    <name evidence="3" type="ORF">DW687_08290</name>
</gene>
<proteinExistence type="predicted"/>
<dbReference type="NCBIfam" id="TIGR00369">
    <property type="entry name" value="unchar_dom_1"/>
    <property type="match status" value="1"/>
</dbReference>
<dbReference type="InterPro" id="IPR006683">
    <property type="entry name" value="Thioestr_dom"/>
</dbReference>
<feature type="domain" description="Thioesterase" evidence="2">
    <location>
        <begin position="48"/>
        <end position="122"/>
    </location>
</feature>
<comment type="caution">
    <text evidence="3">The sequence shown here is derived from an EMBL/GenBank/DDBJ whole genome shotgun (WGS) entry which is preliminary data.</text>
</comment>
<dbReference type="EMBL" id="QUSM01000004">
    <property type="protein sequence ID" value="RGD73771.1"/>
    <property type="molecule type" value="Genomic_DNA"/>
</dbReference>
<dbReference type="CDD" id="cd03443">
    <property type="entry name" value="PaaI_thioesterase"/>
    <property type="match status" value="1"/>
</dbReference>
<accession>A0A3E3DWY2</accession>
<reference evidence="3 4" key="1">
    <citation type="submission" date="2018-08" db="EMBL/GenBank/DDBJ databases">
        <title>A genome reference for cultivated species of the human gut microbiota.</title>
        <authorList>
            <person name="Zou Y."/>
            <person name="Xue W."/>
            <person name="Luo G."/>
        </authorList>
    </citation>
    <scope>NUCLEOTIDE SEQUENCE [LARGE SCALE GENOMIC DNA]</scope>
    <source>
        <strain evidence="3 4">AM25-6</strain>
    </source>
</reference>
<organism evidence="3 4">
    <name type="scientific">Anaerofustis stercorihominis</name>
    <dbReference type="NCBI Taxonomy" id="214853"/>
    <lineage>
        <taxon>Bacteria</taxon>
        <taxon>Bacillati</taxon>
        <taxon>Bacillota</taxon>
        <taxon>Clostridia</taxon>
        <taxon>Eubacteriales</taxon>
        <taxon>Eubacteriaceae</taxon>
        <taxon>Anaerofustis</taxon>
    </lineage>
</organism>
<sequence>MDMNYEKIMEFLNTNDKFTMNNNITITKISEGKSEAAAKINDANCNFMGYPHGGILYSMLDVLAGTSVLSFGYVCVTVNINANFINKTKDKILYGYGEAVKKGHNIFVCRCTIEDENKNVICTGLATMHPLKFKIEDYIK</sequence>
<dbReference type="Pfam" id="PF03061">
    <property type="entry name" value="4HBT"/>
    <property type="match status" value="1"/>
</dbReference>
<dbReference type="InterPro" id="IPR029069">
    <property type="entry name" value="HotDog_dom_sf"/>
</dbReference>
<evidence type="ECO:0000313" key="4">
    <source>
        <dbReference type="Proteomes" id="UP000261212"/>
    </source>
</evidence>
<evidence type="ECO:0000259" key="2">
    <source>
        <dbReference type="Pfam" id="PF03061"/>
    </source>
</evidence>
<dbReference type="Proteomes" id="UP000261212">
    <property type="component" value="Unassembled WGS sequence"/>
</dbReference>
<dbReference type="AlphaFoldDB" id="A0A3E3DWY2"/>
<dbReference type="Gene3D" id="3.10.129.10">
    <property type="entry name" value="Hotdog Thioesterase"/>
    <property type="match status" value="1"/>
</dbReference>
<evidence type="ECO:0000256" key="1">
    <source>
        <dbReference type="ARBA" id="ARBA00022801"/>
    </source>
</evidence>
<protein>
    <submittedName>
        <fullName evidence="3">PaaI family thioesterase</fullName>
    </submittedName>
</protein>
<keyword evidence="1" id="KW-0378">Hydrolase</keyword>